<accession>A0A6C0K6Y5</accession>
<sequence>MPAKKNPGGKGMRRAAKGENKNEKKNKLFCQNFVDDVVCGESVEPLTVARVERLCGSGQMQLLTVDGEAVTASLKGALRCKKGAARSEDNTIAAFAGTTFVILQKEEYLSTIIGILSRAHVTTIAAHFKTAPKGFFDNARPEDDEGFDWDLGEEEKQEEKEEEKKEEDVDIGNL</sequence>
<evidence type="ECO:0000313" key="2">
    <source>
        <dbReference type="EMBL" id="QHU12921.1"/>
    </source>
</evidence>
<protein>
    <submittedName>
        <fullName evidence="2">Uncharacterized protein</fullName>
    </submittedName>
</protein>
<dbReference type="AlphaFoldDB" id="A0A6C0K6Y5"/>
<reference evidence="2" key="1">
    <citation type="journal article" date="2020" name="Nature">
        <title>Giant virus diversity and host interactions through global metagenomics.</title>
        <authorList>
            <person name="Schulz F."/>
            <person name="Roux S."/>
            <person name="Paez-Espino D."/>
            <person name="Jungbluth S."/>
            <person name="Walsh D.A."/>
            <person name="Denef V.J."/>
            <person name="McMahon K.D."/>
            <person name="Konstantinidis K.T."/>
            <person name="Eloe-Fadrosh E.A."/>
            <person name="Kyrpides N.C."/>
            <person name="Woyke T."/>
        </authorList>
    </citation>
    <scope>NUCLEOTIDE SEQUENCE</scope>
    <source>
        <strain evidence="2">GVMAG-S-1101172-89</strain>
    </source>
</reference>
<feature type="region of interest" description="Disordered" evidence="1">
    <location>
        <begin position="1"/>
        <end position="20"/>
    </location>
</feature>
<feature type="compositionally biased region" description="Acidic residues" evidence="1">
    <location>
        <begin position="142"/>
        <end position="156"/>
    </location>
</feature>
<dbReference type="EMBL" id="MN740811">
    <property type="protein sequence ID" value="QHU12921.1"/>
    <property type="molecule type" value="Genomic_DNA"/>
</dbReference>
<feature type="region of interest" description="Disordered" evidence="1">
    <location>
        <begin position="135"/>
        <end position="174"/>
    </location>
</feature>
<organism evidence="2">
    <name type="scientific">viral metagenome</name>
    <dbReference type="NCBI Taxonomy" id="1070528"/>
    <lineage>
        <taxon>unclassified sequences</taxon>
        <taxon>metagenomes</taxon>
        <taxon>organismal metagenomes</taxon>
    </lineage>
</organism>
<feature type="compositionally biased region" description="Basic and acidic residues" evidence="1">
    <location>
        <begin position="157"/>
        <end position="167"/>
    </location>
</feature>
<proteinExistence type="predicted"/>
<evidence type="ECO:0000256" key="1">
    <source>
        <dbReference type="SAM" id="MobiDB-lite"/>
    </source>
</evidence>
<name>A0A6C0K6Y5_9ZZZZ</name>